<evidence type="ECO:0000313" key="2">
    <source>
        <dbReference type="Proteomes" id="UP000011531"/>
    </source>
</evidence>
<accession>L9XIW4</accession>
<name>L9XIW4_9EURY</name>
<dbReference type="EMBL" id="AOIA01000084">
    <property type="protein sequence ID" value="ELY61527.1"/>
    <property type="molecule type" value="Genomic_DNA"/>
</dbReference>
<sequence>MDVSTSDFVTSGIREATAFSGNLLRKAAFIEVGKYESNGSTGNRVPAPLHPFDESNTTDRLVFSDKPQEIVRSAIERIGHQSLLSAPTK</sequence>
<gene>
    <name evidence="1" type="ORF">C492_09425</name>
</gene>
<evidence type="ECO:0000313" key="1">
    <source>
        <dbReference type="EMBL" id="ELY61527.1"/>
    </source>
</evidence>
<proteinExistence type="predicted"/>
<protein>
    <submittedName>
        <fullName evidence="1">Uncharacterized protein</fullName>
    </submittedName>
</protein>
<dbReference type="STRING" id="1227498.C492_09425"/>
<dbReference type="Proteomes" id="UP000011531">
    <property type="component" value="Unassembled WGS sequence"/>
</dbReference>
<reference evidence="1 2" key="1">
    <citation type="journal article" date="2014" name="PLoS Genet.">
        <title>Phylogenetically driven sequencing of extremely halophilic archaea reveals strategies for static and dynamic osmo-response.</title>
        <authorList>
            <person name="Becker E.A."/>
            <person name="Seitzer P.M."/>
            <person name="Tritt A."/>
            <person name="Larsen D."/>
            <person name="Krusor M."/>
            <person name="Yao A.I."/>
            <person name="Wu D."/>
            <person name="Madern D."/>
            <person name="Eisen J.A."/>
            <person name="Darling A.E."/>
            <person name="Facciotti M.T."/>
        </authorList>
    </citation>
    <scope>NUCLEOTIDE SEQUENCE [LARGE SCALE GENOMIC DNA]</scope>
    <source>
        <strain evidence="1 2">DSM 18795</strain>
    </source>
</reference>
<comment type="caution">
    <text evidence="1">The sequence shown here is derived from an EMBL/GenBank/DDBJ whole genome shotgun (WGS) entry which is preliminary data.</text>
</comment>
<dbReference type="AlphaFoldDB" id="L9XIW4"/>
<organism evidence="1 2">
    <name type="scientific">Natronococcus jeotgali DSM 18795</name>
    <dbReference type="NCBI Taxonomy" id="1227498"/>
    <lineage>
        <taxon>Archaea</taxon>
        <taxon>Methanobacteriati</taxon>
        <taxon>Methanobacteriota</taxon>
        <taxon>Stenosarchaea group</taxon>
        <taxon>Halobacteria</taxon>
        <taxon>Halobacteriales</taxon>
        <taxon>Natrialbaceae</taxon>
        <taxon>Natronococcus</taxon>
    </lineage>
</organism>
<keyword evidence="2" id="KW-1185">Reference proteome</keyword>